<keyword evidence="4 5" id="KW-0648">Protein biosynthesis</keyword>
<dbReference type="InterPro" id="IPR041711">
    <property type="entry name" value="Met-tRNA-FMT_N"/>
</dbReference>
<evidence type="ECO:0000256" key="4">
    <source>
        <dbReference type="ARBA" id="ARBA00022917"/>
    </source>
</evidence>
<gene>
    <name evidence="5 9" type="primary">fmt</name>
    <name evidence="9" type="ORF">SIL82_09355</name>
</gene>
<dbReference type="InterPro" id="IPR005794">
    <property type="entry name" value="Fmt"/>
</dbReference>
<evidence type="ECO:0000313" key="10">
    <source>
        <dbReference type="Proteomes" id="UP001279660"/>
    </source>
</evidence>
<evidence type="ECO:0000256" key="5">
    <source>
        <dbReference type="HAMAP-Rule" id="MF_00182"/>
    </source>
</evidence>
<dbReference type="InterPro" id="IPR005793">
    <property type="entry name" value="Formyl_trans_C"/>
</dbReference>
<feature type="region of interest" description="Disordered" evidence="6">
    <location>
        <begin position="257"/>
        <end position="285"/>
    </location>
</feature>
<dbReference type="InterPro" id="IPR044135">
    <property type="entry name" value="Met-tRNA-FMT_C"/>
</dbReference>
<dbReference type="Proteomes" id="UP001279660">
    <property type="component" value="Unassembled WGS sequence"/>
</dbReference>
<keyword evidence="3 5" id="KW-0808">Transferase</keyword>
<protein>
    <recommendedName>
        <fullName evidence="2 5">Methionyl-tRNA formyltransferase</fullName>
        <ecNumber evidence="2 5">2.1.2.9</ecNumber>
    </recommendedName>
</protein>
<dbReference type="InterPro" id="IPR001555">
    <property type="entry name" value="GART_AS"/>
</dbReference>
<keyword evidence="10" id="KW-1185">Reference proteome</keyword>
<comment type="similarity">
    <text evidence="1 5">Belongs to the Fmt family.</text>
</comment>
<dbReference type="CDD" id="cd08704">
    <property type="entry name" value="Met_tRNA_FMT_C"/>
    <property type="match status" value="1"/>
</dbReference>
<dbReference type="RefSeq" id="WP_010403264.1">
    <property type="nucleotide sequence ID" value="NZ_JAWXXV010000001.1"/>
</dbReference>
<evidence type="ECO:0000313" key="9">
    <source>
        <dbReference type="EMBL" id="MDX5984469.1"/>
    </source>
</evidence>
<dbReference type="GO" id="GO:0004479">
    <property type="term" value="F:methionyl-tRNA formyltransferase activity"/>
    <property type="evidence" value="ECO:0007669"/>
    <property type="project" value="UniProtKB-EC"/>
</dbReference>
<dbReference type="SUPFAM" id="SSF50486">
    <property type="entry name" value="FMT C-terminal domain-like"/>
    <property type="match status" value="1"/>
</dbReference>
<feature type="domain" description="Formyl transferase C-terminal" evidence="8">
    <location>
        <begin position="200"/>
        <end position="323"/>
    </location>
</feature>
<evidence type="ECO:0000256" key="3">
    <source>
        <dbReference type="ARBA" id="ARBA00022679"/>
    </source>
</evidence>
<dbReference type="NCBIfam" id="TIGR00460">
    <property type="entry name" value="fmt"/>
    <property type="match status" value="1"/>
</dbReference>
<dbReference type="EMBL" id="JAWXXV010000001">
    <property type="protein sequence ID" value="MDX5984469.1"/>
    <property type="molecule type" value="Genomic_DNA"/>
</dbReference>
<dbReference type="PANTHER" id="PTHR11138">
    <property type="entry name" value="METHIONYL-TRNA FORMYLTRANSFERASE"/>
    <property type="match status" value="1"/>
</dbReference>
<dbReference type="InterPro" id="IPR002376">
    <property type="entry name" value="Formyl_transf_N"/>
</dbReference>
<dbReference type="InterPro" id="IPR036477">
    <property type="entry name" value="Formyl_transf_N_sf"/>
</dbReference>
<dbReference type="EC" id="2.1.2.9" evidence="2 5"/>
<comment type="catalytic activity">
    <reaction evidence="5">
        <text>L-methionyl-tRNA(fMet) + (6R)-10-formyltetrahydrofolate = N-formyl-L-methionyl-tRNA(fMet) + (6S)-5,6,7,8-tetrahydrofolate + H(+)</text>
        <dbReference type="Rhea" id="RHEA:24380"/>
        <dbReference type="Rhea" id="RHEA-COMP:9952"/>
        <dbReference type="Rhea" id="RHEA-COMP:9953"/>
        <dbReference type="ChEBI" id="CHEBI:15378"/>
        <dbReference type="ChEBI" id="CHEBI:57453"/>
        <dbReference type="ChEBI" id="CHEBI:78530"/>
        <dbReference type="ChEBI" id="CHEBI:78844"/>
        <dbReference type="ChEBI" id="CHEBI:195366"/>
        <dbReference type="EC" id="2.1.2.9"/>
    </reaction>
</comment>
<dbReference type="CDD" id="cd08646">
    <property type="entry name" value="FMT_core_Met-tRNA-FMT_N"/>
    <property type="match status" value="1"/>
</dbReference>
<evidence type="ECO:0000259" key="7">
    <source>
        <dbReference type="Pfam" id="PF00551"/>
    </source>
</evidence>
<evidence type="ECO:0000259" key="8">
    <source>
        <dbReference type="Pfam" id="PF02911"/>
    </source>
</evidence>
<dbReference type="PANTHER" id="PTHR11138:SF5">
    <property type="entry name" value="METHIONYL-TRNA FORMYLTRANSFERASE, MITOCHONDRIAL"/>
    <property type="match status" value="1"/>
</dbReference>
<dbReference type="Gene3D" id="3.40.50.12230">
    <property type="match status" value="1"/>
</dbReference>
<dbReference type="Pfam" id="PF00551">
    <property type="entry name" value="Formyl_trans_N"/>
    <property type="match status" value="1"/>
</dbReference>
<dbReference type="SUPFAM" id="SSF53328">
    <property type="entry name" value="Formyltransferase"/>
    <property type="match status" value="1"/>
</dbReference>
<name>A0ABU4PKG3_9SPHN</name>
<evidence type="ECO:0000256" key="1">
    <source>
        <dbReference type="ARBA" id="ARBA00010699"/>
    </source>
</evidence>
<accession>A0ABU4PKG3</accession>
<organism evidence="9 10">
    <name type="scientific">Sphingomonas echinoides</name>
    <dbReference type="NCBI Taxonomy" id="59803"/>
    <lineage>
        <taxon>Bacteria</taxon>
        <taxon>Pseudomonadati</taxon>
        <taxon>Pseudomonadota</taxon>
        <taxon>Alphaproteobacteria</taxon>
        <taxon>Sphingomonadales</taxon>
        <taxon>Sphingomonadaceae</taxon>
        <taxon>Sphingomonas</taxon>
    </lineage>
</organism>
<comment type="caution">
    <text evidence="9">The sequence shown here is derived from an EMBL/GenBank/DDBJ whole genome shotgun (WGS) entry which is preliminary data.</text>
</comment>
<sequence length="331" mass="34960">MRIIFMGTPDFSVPVLQALVDAGHDVVASYSQPPRRAGRGKALTPSPVQARAEALGIAVRTPVTLRDAEAQAEFAAFGADVAVVAAYGLILPRAVLDAPARGCLNVHASLLPRWRGAAPIQRAILAGDGETGVCIMQMEAGLDTGPVLLRDTTAIDSKTAGTLTDELSAMGARLMVEVLSDFDAYPPEVQPENGVTYAAKIDKAEARIDWTQSADAVERQIRAFNPVPGAFFEVQGERIKVLAADLLPLPASGERVAERSEVGRGEVQQNADDAHSPSPRQRGEGEVLDTLLTIACGSGAIRPTLLQRAGRGVMTTDELLRGFPIPAGTQL</sequence>
<evidence type="ECO:0000256" key="2">
    <source>
        <dbReference type="ARBA" id="ARBA00012261"/>
    </source>
</evidence>
<reference evidence="9 10" key="1">
    <citation type="submission" date="2023-11" db="EMBL/GenBank/DDBJ databases">
        <title>MicrobeMod: A computational toolkit for identifying prokaryotic methylation and restriction-modification with nanopore sequencing.</title>
        <authorList>
            <person name="Crits-Christoph A."/>
            <person name="Kang S.C."/>
            <person name="Lee H."/>
            <person name="Ostrov N."/>
        </authorList>
    </citation>
    <scope>NUCLEOTIDE SEQUENCE [LARGE SCALE GENOMIC DNA]</scope>
    <source>
        <strain evidence="9 10">ATCC 14820</strain>
    </source>
</reference>
<feature type="binding site" evidence="5">
    <location>
        <begin position="109"/>
        <end position="112"/>
    </location>
    <ligand>
        <name>(6S)-5,6,7,8-tetrahydrofolate</name>
        <dbReference type="ChEBI" id="CHEBI:57453"/>
    </ligand>
</feature>
<comment type="function">
    <text evidence="5">Attaches a formyl group to the free amino group of methionyl-tRNA(fMet). The formyl group appears to play a dual role in the initiator identity of N-formylmethionyl-tRNA by promoting its recognition by IF2 and preventing the misappropriation of this tRNA by the elongation apparatus.</text>
</comment>
<dbReference type="Pfam" id="PF02911">
    <property type="entry name" value="Formyl_trans_C"/>
    <property type="match status" value="1"/>
</dbReference>
<proteinExistence type="inferred from homology"/>
<feature type="domain" description="Formyl transferase N-terminal" evidence="7">
    <location>
        <begin position="1"/>
        <end position="179"/>
    </location>
</feature>
<dbReference type="HAMAP" id="MF_00182">
    <property type="entry name" value="Formyl_trans"/>
    <property type="match status" value="1"/>
</dbReference>
<dbReference type="PROSITE" id="PS00373">
    <property type="entry name" value="GART"/>
    <property type="match status" value="1"/>
</dbReference>
<evidence type="ECO:0000256" key="6">
    <source>
        <dbReference type="SAM" id="MobiDB-lite"/>
    </source>
</evidence>
<dbReference type="InterPro" id="IPR011034">
    <property type="entry name" value="Formyl_transferase-like_C_sf"/>
</dbReference>